<dbReference type="SUPFAM" id="SSF51621">
    <property type="entry name" value="Phosphoenolpyruvate/pyruvate domain"/>
    <property type="match status" value="1"/>
</dbReference>
<dbReference type="GO" id="GO:0000287">
    <property type="term" value="F:magnesium ion binding"/>
    <property type="evidence" value="ECO:0007669"/>
    <property type="project" value="TreeGrafter"/>
</dbReference>
<protein>
    <submittedName>
        <fullName evidence="7">CoA ester lyase</fullName>
    </submittedName>
</protein>
<sequence>MAADPRSALFVPATRPERIAKAVASGADVVIVDLEDAVAEAAKTSARGALEQALLAAPALRVWIRINAAAHSAHGDDLALCQRLGQVLGIVLPKAESAAQVERVHAETSKPVWPIIESARGLDRLKEIAGAAGVERLVLGGLDMGLDLGLESGTAAAERLLDQARFLLLLEGRLAGLPAPLDSVFPAIDDLAGLATATASARDQGFGGLLCIHPRQVAVVHDSLRPTPAEIDWARQVIAASQGDVGVFVVDGKMIDAPVIGRAQRLLRRLQTGAPVLGRAEGGVGQ</sequence>
<keyword evidence="7" id="KW-0456">Lyase</keyword>
<evidence type="ECO:0000313" key="8">
    <source>
        <dbReference type="Proteomes" id="UP000250579"/>
    </source>
</evidence>
<accession>A0A2Z5AIM4</accession>
<dbReference type="AlphaFoldDB" id="A0A2Z5AIM4"/>
<keyword evidence="2 5" id="KW-0479">Metal-binding</keyword>
<feature type="binding site" evidence="4">
    <location>
        <position position="65"/>
    </location>
    <ligand>
        <name>substrate</name>
    </ligand>
</feature>
<dbReference type="Pfam" id="PF03328">
    <property type="entry name" value="HpcH_HpaI"/>
    <property type="match status" value="1"/>
</dbReference>
<evidence type="ECO:0000256" key="5">
    <source>
        <dbReference type="PIRSR" id="PIRSR015582-2"/>
    </source>
</evidence>
<keyword evidence="3 5" id="KW-0460">Magnesium</keyword>
<dbReference type="Gene3D" id="3.20.20.60">
    <property type="entry name" value="Phosphoenolpyruvate-binding domains"/>
    <property type="match status" value="1"/>
</dbReference>
<dbReference type="InterPro" id="IPR011206">
    <property type="entry name" value="Citrate_lyase_beta/mcl1/mcl2"/>
</dbReference>
<dbReference type="GO" id="GO:0006107">
    <property type="term" value="P:oxaloacetate metabolic process"/>
    <property type="evidence" value="ECO:0007669"/>
    <property type="project" value="TreeGrafter"/>
</dbReference>
<reference evidence="7 8" key="1">
    <citation type="submission" date="2017-06" db="EMBL/GenBank/DDBJ databases">
        <title>Evolution towards high GC content and high-temperature stress adaptation in endophytic Pseudomonas oryzihabitans impacted its plant-growth promoting traits.</title>
        <authorList>
            <person name="Nascimento F.X."/>
        </authorList>
    </citation>
    <scope>NUCLEOTIDE SEQUENCE [LARGE SCALE GENOMIC DNA]</scope>
    <source>
        <strain evidence="7 8">MS8</strain>
    </source>
</reference>
<dbReference type="InterPro" id="IPR040442">
    <property type="entry name" value="Pyrv_kinase-like_dom_sf"/>
</dbReference>
<dbReference type="PANTHER" id="PTHR32308">
    <property type="entry name" value="LYASE BETA SUBUNIT, PUTATIVE (AFU_ORTHOLOGUE AFUA_4G13030)-RELATED"/>
    <property type="match status" value="1"/>
</dbReference>
<gene>
    <name evidence="7" type="ORF">CE139_14105</name>
</gene>
<dbReference type="InterPro" id="IPR015813">
    <property type="entry name" value="Pyrv/PenolPyrv_kinase-like_dom"/>
</dbReference>
<feature type="binding site" evidence="5">
    <location>
        <position position="143"/>
    </location>
    <ligand>
        <name>Mg(2+)</name>
        <dbReference type="ChEBI" id="CHEBI:18420"/>
    </ligand>
</feature>
<organism evidence="7 8">
    <name type="scientific">Pseudomonas oryzihabitans</name>
    <dbReference type="NCBI Taxonomy" id="47885"/>
    <lineage>
        <taxon>Bacteria</taxon>
        <taxon>Pseudomonadati</taxon>
        <taxon>Pseudomonadota</taxon>
        <taxon>Gammaproteobacteria</taxon>
        <taxon>Pseudomonadales</taxon>
        <taxon>Pseudomonadaceae</taxon>
        <taxon>Pseudomonas</taxon>
    </lineage>
</organism>
<evidence type="ECO:0000259" key="6">
    <source>
        <dbReference type="Pfam" id="PF03328"/>
    </source>
</evidence>
<evidence type="ECO:0000256" key="3">
    <source>
        <dbReference type="ARBA" id="ARBA00022842"/>
    </source>
</evidence>
<name>A0A2Z5AIM4_9PSED</name>
<feature type="binding site" evidence="5">
    <location>
        <position position="117"/>
    </location>
    <ligand>
        <name>Mg(2+)</name>
        <dbReference type="ChEBI" id="CHEBI:18420"/>
    </ligand>
</feature>
<evidence type="ECO:0000313" key="7">
    <source>
        <dbReference type="EMBL" id="AXA69020.1"/>
    </source>
</evidence>
<dbReference type="PIRSF" id="PIRSF015582">
    <property type="entry name" value="Cit_lyase_B"/>
    <property type="match status" value="1"/>
</dbReference>
<dbReference type="PANTHER" id="PTHR32308:SF10">
    <property type="entry name" value="CITRATE LYASE SUBUNIT BETA"/>
    <property type="match status" value="1"/>
</dbReference>
<comment type="cofactor">
    <cofactor evidence="1">
        <name>Mg(2+)</name>
        <dbReference type="ChEBI" id="CHEBI:18420"/>
    </cofactor>
</comment>
<evidence type="ECO:0000256" key="1">
    <source>
        <dbReference type="ARBA" id="ARBA00001946"/>
    </source>
</evidence>
<evidence type="ECO:0000256" key="2">
    <source>
        <dbReference type="ARBA" id="ARBA00022723"/>
    </source>
</evidence>
<dbReference type="InterPro" id="IPR005000">
    <property type="entry name" value="Aldolase/citrate-lyase_domain"/>
</dbReference>
<feature type="domain" description="HpcH/HpaI aldolase/citrate lyase" evidence="6">
    <location>
        <begin position="6"/>
        <end position="214"/>
    </location>
</feature>
<evidence type="ECO:0000256" key="4">
    <source>
        <dbReference type="PIRSR" id="PIRSR015582-1"/>
    </source>
</evidence>
<dbReference type="GO" id="GO:0016829">
    <property type="term" value="F:lyase activity"/>
    <property type="evidence" value="ECO:0007669"/>
    <property type="project" value="UniProtKB-KW"/>
</dbReference>
<dbReference type="Proteomes" id="UP000250579">
    <property type="component" value="Chromosome"/>
</dbReference>
<proteinExistence type="predicted"/>
<feature type="binding site" evidence="4">
    <location>
        <position position="117"/>
    </location>
    <ligand>
        <name>substrate</name>
    </ligand>
</feature>
<dbReference type="EMBL" id="CP022198">
    <property type="protein sequence ID" value="AXA69020.1"/>
    <property type="molecule type" value="Genomic_DNA"/>
</dbReference>